<name>A0ABT0XVM5_9ACTN</name>
<feature type="compositionally biased region" description="Low complexity" evidence="1">
    <location>
        <begin position="65"/>
        <end position="74"/>
    </location>
</feature>
<comment type="caution">
    <text evidence="3">The sequence shown here is derived from an EMBL/GenBank/DDBJ whole genome shotgun (WGS) entry which is preliminary data.</text>
</comment>
<dbReference type="EMBL" id="JAMQOL010000011">
    <property type="protein sequence ID" value="MCM4077836.1"/>
    <property type="molecule type" value="Genomic_DNA"/>
</dbReference>
<organism evidence="3 4">
    <name type="scientific">Paractinoplanes hotanensis</name>
    <dbReference type="NCBI Taxonomy" id="2906497"/>
    <lineage>
        <taxon>Bacteria</taxon>
        <taxon>Bacillati</taxon>
        <taxon>Actinomycetota</taxon>
        <taxon>Actinomycetes</taxon>
        <taxon>Micromonosporales</taxon>
        <taxon>Micromonosporaceae</taxon>
        <taxon>Paractinoplanes</taxon>
    </lineage>
</organism>
<feature type="signal peptide" evidence="2">
    <location>
        <begin position="1"/>
        <end position="19"/>
    </location>
</feature>
<evidence type="ECO:0000256" key="2">
    <source>
        <dbReference type="SAM" id="SignalP"/>
    </source>
</evidence>
<feature type="region of interest" description="Disordered" evidence="1">
    <location>
        <begin position="43"/>
        <end position="75"/>
    </location>
</feature>
<sequence>MKQPAVLVTPFLLTVGALAACGGPSDPPNRVGPATATLPAYVSPSAPFVDPSLGPRPPARGSGGPSTTLSPGQGVPAAIDCGTFVLDQGDTLPDNPARCFVDAAQAGHPARLKVTRPTVEGAPIPVTYTAGADGRTEVVTDSRRDGFGPKQVTRQTCQGPSVADYGIDFTRCTEPSPAAT</sequence>
<accession>A0ABT0XVM5</accession>
<evidence type="ECO:0000313" key="3">
    <source>
        <dbReference type="EMBL" id="MCM4077836.1"/>
    </source>
</evidence>
<keyword evidence="4" id="KW-1185">Reference proteome</keyword>
<feature type="chain" id="PRO_5046231322" evidence="2">
    <location>
        <begin position="20"/>
        <end position="180"/>
    </location>
</feature>
<dbReference type="Proteomes" id="UP001523216">
    <property type="component" value="Unassembled WGS sequence"/>
</dbReference>
<dbReference type="PROSITE" id="PS51257">
    <property type="entry name" value="PROKAR_LIPOPROTEIN"/>
    <property type="match status" value="1"/>
</dbReference>
<dbReference type="RefSeq" id="WP_251797694.1">
    <property type="nucleotide sequence ID" value="NZ_JAMQOL010000011.1"/>
</dbReference>
<gene>
    <name evidence="3" type="ORF">LXN57_09675</name>
</gene>
<reference evidence="3 4" key="1">
    <citation type="submission" date="2022-06" db="EMBL/GenBank/DDBJ databases">
        <title>Actinoplanes abujensis sp. nov., isolated from Nigerian arid soil.</title>
        <authorList>
            <person name="Ding P."/>
        </authorList>
    </citation>
    <scope>NUCLEOTIDE SEQUENCE [LARGE SCALE GENOMIC DNA]</scope>
    <source>
        <strain evidence="4">TRM88002</strain>
    </source>
</reference>
<evidence type="ECO:0000313" key="4">
    <source>
        <dbReference type="Proteomes" id="UP001523216"/>
    </source>
</evidence>
<evidence type="ECO:0000256" key="1">
    <source>
        <dbReference type="SAM" id="MobiDB-lite"/>
    </source>
</evidence>
<keyword evidence="2" id="KW-0732">Signal</keyword>
<proteinExistence type="predicted"/>
<protein>
    <submittedName>
        <fullName evidence="3">Uncharacterized protein</fullName>
    </submittedName>
</protein>